<dbReference type="InterPro" id="IPR036291">
    <property type="entry name" value="NAD(P)-bd_dom_sf"/>
</dbReference>
<dbReference type="Proteomes" id="UP000593735">
    <property type="component" value="Chromosome"/>
</dbReference>
<feature type="domain" description="XdhC Rossmann" evidence="2">
    <location>
        <begin position="42"/>
        <end position="185"/>
    </location>
</feature>
<organism evidence="3 4">
    <name type="scientific">Thermophilibacter immobilis</name>
    <dbReference type="NCBI Taxonomy" id="2779519"/>
    <lineage>
        <taxon>Bacteria</taxon>
        <taxon>Bacillati</taxon>
        <taxon>Actinomycetota</taxon>
        <taxon>Coriobacteriia</taxon>
        <taxon>Coriobacteriales</taxon>
        <taxon>Atopobiaceae</taxon>
        <taxon>Thermophilibacter</taxon>
    </lineage>
</organism>
<dbReference type="Gene3D" id="3.40.50.720">
    <property type="entry name" value="NAD(P)-binding Rossmann-like Domain"/>
    <property type="match status" value="1"/>
</dbReference>
<dbReference type="PANTHER" id="PTHR30388">
    <property type="entry name" value="ALDEHYDE OXIDOREDUCTASE MOLYBDENUM COFACTOR ASSEMBLY PROTEIN"/>
    <property type="match status" value="1"/>
</dbReference>
<evidence type="ECO:0000259" key="1">
    <source>
        <dbReference type="Pfam" id="PF02625"/>
    </source>
</evidence>
<dbReference type="InterPro" id="IPR027051">
    <property type="entry name" value="XdhC_Rossmann_dom"/>
</dbReference>
<feature type="domain" description="XdhC- CoxI" evidence="1">
    <location>
        <begin position="213"/>
        <end position="276"/>
    </location>
</feature>
<dbReference type="AlphaFoldDB" id="A0A7S7RT49"/>
<dbReference type="PANTHER" id="PTHR30388:SF6">
    <property type="entry name" value="XANTHINE DEHYDROGENASE SUBUNIT A-RELATED"/>
    <property type="match status" value="1"/>
</dbReference>
<keyword evidence="4" id="KW-1185">Reference proteome</keyword>
<dbReference type="Pfam" id="PF13478">
    <property type="entry name" value="XdhC_C"/>
    <property type="match status" value="1"/>
</dbReference>
<dbReference type="InterPro" id="IPR052698">
    <property type="entry name" value="MoCofactor_Util/Proc"/>
</dbReference>
<evidence type="ECO:0000313" key="3">
    <source>
        <dbReference type="EMBL" id="QOY59806.1"/>
    </source>
</evidence>
<evidence type="ECO:0000259" key="2">
    <source>
        <dbReference type="Pfam" id="PF13478"/>
    </source>
</evidence>
<name>A0A7S7RT49_9ACTN</name>
<dbReference type="SUPFAM" id="SSF51735">
    <property type="entry name" value="NAD(P)-binding Rossmann-fold domains"/>
    <property type="match status" value="1"/>
</dbReference>
<evidence type="ECO:0000313" key="4">
    <source>
        <dbReference type="Proteomes" id="UP000593735"/>
    </source>
</evidence>
<accession>A0A7S7RT49</accession>
<dbReference type="InterPro" id="IPR003777">
    <property type="entry name" value="XdhC_CoxI"/>
</dbReference>
<gene>
    <name evidence="3" type="ORF">INP52_04970</name>
</gene>
<sequence>MGNDYTELYRRHLAGESFNVSFVPSEVPETAYVRRFQSPARLIVLGGGYVGQSVCRFASALEFQVVVVDDRPAFANRTVFPDAAHVICDGFAAALARLRVAPQDFVVIVTRGHKHDAECLRVILAQEMPRYVGLIGSRRRVRGLFDLLAKEGFDQARMDLIHTPIGVAIGAVTPDEIGISILAELIASRSSRGERGDGLLEQTNCDPVLLAYLAQGEACALALVVGRHGSTPVKTGALMAVDSQGQTFGTIGGGCGEHEVVMAARRVLRRGADELVCVDMTNDVSEDEGMVCGGTMDVLIKVVEAAPLGASATAGELSG</sequence>
<proteinExistence type="predicted"/>
<reference evidence="3 4" key="1">
    <citation type="submission" date="2020-10" db="EMBL/GenBank/DDBJ databases">
        <title>Olsenella immobilis sp.nov., isolated from the mud in a fermentation cellar used for the production of Chinese strong-flavoured liquor.</title>
        <authorList>
            <person name="Lu L."/>
        </authorList>
    </citation>
    <scope>NUCLEOTIDE SEQUENCE [LARGE SCALE GENOMIC DNA]</scope>
    <source>
        <strain evidence="3 4">LZLJ-2</strain>
    </source>
</reference>
<dbReference type="Pfam" id="PF02625">
    <property type="entry name" value="XdhC_CoxI"/>
    <property type="match status" value="1"/>
</dbReference>
<protein>
    <submittedName>
        <fullName evidence="3">XdhC family protein</fullName>
    </submittedName>
</protein>
<dbReference type="EMBL" id="CP063767">
    <property type="protein sequence ID" value="QOY59806.1"/>
    <property type="molecule type" value="Genomic_DNA"/>
</dbReference>
<dbReference type="KEGG" id="tio:INP52_04970"/>
<dbReference type="RefSeq" id="WP_194369590.1">
    <property type="nucleotide sequence ID" value="NZ_CP063767.1"/>
</dbReference>